<sequence>MKTVVLKRVTIIAEALLEERLVRDVKRLGARGHTVTEVRGEGSRGVRASEWEGHNVKLESIVSPDVADRVLEHLAATYFPHFAVIAYVEDVSVVRGEKYV</sequence>
<dbReference type="OrthoDB" id="330665at2"/>
<organism evidence="1 2">
    <name type="scientific">Deinococcus yavapaiensis KR-236</name>
    <dbReference type="NCBI Taxonomy" id="694435"/>
    <lineage>
        <taxon>Bacteria</taxon>
        <taxon>Thermotogati</taxon>
        <taxon>Deinococcota</taxon>
        <taxon>Deinococci</taxon>
        <taxon>Deinococcales</taxon>
        <taxon>Deinococcaceae</taxon>
        <taxon>Deinococcus</taxon>
    </lineage>
</organism>
<name>A0A318SEA9_9DEIO</name>
<proteinExistence type="predicted"/>
<reference evidence="1 2" key="1">
    <citation type="submission" date="2018-06" db="EMBL/GenBank/DDBJ databases">
        <title>Genomic Encyclopedia of Type Strains, Phase IV (KMG-IV): sequencing the most valuable type-strain genomes for metagenomic binning, comparative biology and taxonomic classification.</title>
        <authorList>
            <person name="Goeker M."/>
        </authorList>
    </citation>
    <scope>NUCLEOTIDE SEQUENCE [LARGE SCALE GENOMIC DNA]</scope>
    <source>
        <strain evidence="1 2">DSM 18048</strain>
    </source>
</reference>
<accession>A0A318SEA9</accession>
<comment type="caution">
    <text evidence="1">The sequence shown here is derived from an EMBL/GenBank/DDBJ whole genome shotgun (WGS) entry which is preliminary data.</text>
</comment>
<gene>
    <name evidence="1" type="ORF">DES52_104113</name>
</gene>
<dbReference type="InterPro" id="IPR011322">
    <property type="entry name" value="N-reg_PII-like_a/b"/>
</dbReference>
<dbReference type="RefSeq" id="WP_110885960.1">
    <property type="nucleotide sequence ID" value="NZ_QJSX01000004.1"/>
</dbReference>
<dbReference type="SUPFAM" id="SSF54913">
    <property type="entry name" value="GlnB-like"/>
    <property type="match status" value="1"/>
</dbReference>
<dbReference type="InterPro" id="IPR015867">
    <property type="entry name" value="N-reg_PII/ATP_PRibTrfase_C"/>
</dbReference>
<dbReference type="EMBL" id="QJSX01000004">
    <property type="protein sequence ID" value="PYE54842.1"/>
    <property type="molecule type" value="Genomic_DNA"/>
</dbReference>
<dbReference type="GO" id="GO:0006808">
    <property type="term" value="P:regulation of nitrogen utilization"/>
    <property type="evidence" value="ECO:0007669"/>
    <property type="project" value="InterPro"/>
</dbReference>
<evidence type="ECO:0008006" key="3">
    <source>
        <dbReference type="Google" id="ProtNLM"/>
    </source>
</evidence>
<dbReference type="AlphaFoldDB" id="A0A318SEA9"/>
<dbReference type="Proteomes" id="UP000248326">
    <property type="component" value="Unassembled WGS sequence"/>
</dbReference>
<dbReference type="Pfam" id="PF00543">
    <property type="entry name" value="P-II"/>
    <property type="match status" value="1"/>
</dbReference>
<dbReference type="InterPro" id="IPR002187">
    <property type="entry name" value="N-reg_PII"/>
</dbReference>
<keyword evidence="2" id="KW-1185">Reference proteome</keyword>
<evidence type="ECO:0000313" key="2">
    <source>
        <dbReference type="Proteomes" id="UP000248326"/>
    </source>
</evidence>
<protein>
    <recommendedName>
        <fullName evidence="3">Nitrogen regulatory protein P-II family</fullName>
    </recommendedName>
</protein>
<dbReference type="GO" id="GO:0030234">
    <property type="term" value="F:enzyme regulator activity"/>
    <property type="evidence" value="ECO:0007669"/>
    <property type="project" value="InterPro"/>
</dbReference>
<evidence type="ECO:0000313" key="1">
    <source>
        <dbReference type="EMBL" id="PYE54842.1"/>
    </source>
</evidence>
<dbReference type="Gene3D" id="3.30.70.120">
    <property type="match status" value="1"/>
</dbReference>